<accession>A0AB34QSQ3</accession>
<evidence type="ECO:0000313" key="2">
    <source>
        <dbReference type="Proteomes" id="UP000031978"/>
    </source>
</evidence>
<evidence type="ECO:0008006" key="3">
    <source>
        <dbReference type="Google" id="ProtNLM"/>
    </source>
</evidence>
<dbReference type="RefSeq" id="WP_044141463.1">
    <property type="nucleotide sequence ID" value="NZ_JARTHW010000003.1"/>
</dbReference>
<dbReference type="AlphaFoldDB" id="A0AB34QSQ3"/>
<dbReference type="EMBL" id="JXCL01000038">
    <property type="protein sequence ID" value="KIL13574.1"/>
    <property type="molecule type" value="Genomic_DNA"/>
</dbReference>
<dbReference type="Proteomes" id="UP000031978">
    <property type="component" value="Unassembled WGS sequence"/>
</dbReference>
<protein>
    <recommendedName>
        <fullName evidence="3">ICEBs1 excisionase</fullName>
    </recommendedName>
</protein>
<proteinExistence type="predicted"/>
<comment type="caution">
    <text evidence="1">The sequence shown here is derived from an EMBL/GenBank/DDBJ whole genome shotgun (WGS) entry which is preliminary data.</text>
</comment>
<organism evidence="1 2">
    <name type="scientific">Bacillus pumilus</name>
    <name type="common">Bacillus mesentericus</name>
    <dbReference type="NCBI Taxonomy" id="1408"/>
    <lineage>
        <taxon>Bacteria</taxon>
        <taxon>Bacillati</taxon>
        <taxon>Bacillota</taxon>
        <taxon>Bacilli</taxon>
        <taxon>Bacillales</taxon>
        <taxon>Bacillaceae</taxon>
        <taxon>Bacillus</taxon>
    </lineage>
</organism>
<evidence type="ECO:0000313" key="1">
    <source>
        <dbReference type="EMBL" id="KIL13574.1"/>
    </source>
</evidence>
<name>A0AB34QSQ3_BACPU</name>
<gene>
    <name evidence="1" type="ORF">B4127_0586</name>
</gene>
<reference evidence="1 2" key="1">
    <citation type="submission" date="2014-12" db="EMBL/GenBank/DDBJ databases">
        <title>Draft Genome Sequences of Five Spore-Forming Food Isolates of Bacillus pumilus.</title>
        <authorList>
            <person name="de Jong A."/>
            <person name="van Heel A.J."/>
            <person name="Montalban-Lopez M."/>
            <person name="Krawczyk A.O."/>
            <person name="Berendsen E.M."/>
            <person name="Wells-Bennik M."/>
            <person name="Kuipers O.P."/>
        </authorList>
    </citation>
    <scope>NUCLEOTIDE SEQUENCE [LARGE SCALE GENOMIC DNA]</scope>
    <source>
        <strain evidence="1 2">B4127</strain>
    </source>
</reference>
<sequence>MKEFLDVNDIMNIMDVSQNKAYMMIRDLNSQLRSKGFKVMKGKVNKSYFESCYFPTKEVENIDRSV</sequence>